<dbReference type="EMBL" id="JAACJL010000015">
    <property type="protein sequence ID" value="KAF4620530.1"/>
    <property type="molecule type" value="Genomic_DNA"/>
</dbReference>
<evidence type="ECO:0000256" key="1">
    <source>
        <dbReference type="SAM" id="MobiDB-lite"/>
    </source>
</evidence>
<evidence type="ECO:0000313" key="2">
    <source>
        <dbReference type="EMBL" id="KAF4620530.1"/>
    </source>
</evidence>
<protein>
    <recommendedName>
        <fullName evidence="4">F-box domain-containing protein</fullName>
    </recommendedName>
</protein>
<comment type="caution">
    <text evidence="2">The sequence shown here is derived from an EMBL/GenBank/DDBJ whole genome shotgun (WGS) entry which is preliminary data.</text>
</comment>
<keyword evidence="3" id="KW-1185">Reference proteome</keyword>
<evidence type="ECO:0008006" key="4">
    <source>
        <dbReference type="Google" id="ProtNLM"/>
    </source>
</evidence>
<organism evidence="2 3">
    <name type="scientific">Agrocybe pediades</name>
    <dbReference type="NCBI Taxonomy" id="84607"/>
    <lineage>
        <taxon>Eukaryota</taxon>
        <taxon>Fungi</taxon>
        <taxon>Dikarya</taxon>
        <taxon>Basidiomycota</taxon>
        <taxon>Agaricomycotina</taxon>
        <taxon>Agaricomycetes</taxon>
        <taxon>Agaricomycetidae</taxon>
        <taxon>Agaricales</taxon>
        <taxon>Agaricineae</taxon>
        <taxon>Strophariaceae</taxon>
        <taxon>Agrocybe</taxon>
    </lineage>
</organism>
<reference evidence="2 3" key="1">
    <citation type="submission" date="2019-12" db="EMBL/GenBank/DDBJ databases">
        <authorList>
            <person name="Floudas D."/>
            <person name="Bentzer J."/>
            <person name="Ahren D."/>
            <person name="Johansson T."/>
            <person name="Persson P."/>
            <person name="Tunlid A."/>
        </authorList>
    </citation>
    <scope>NUCLEOTIDE SEQUENCE [LARGE SCALE GENOMIC DNA]</scope>
    <source>
        <strain evidence="2 3">CBS 102.39</strain>
    </source>
</reference>
<dbReference type="Proteomes" id="UP000521872">
    <property type="component" value="Unassembled WGS sequence"/>
</dbReference>
<feature type="region of interest" description="Disordered" evidence="1">
    <location>
        <begin position="1"/>
        <end position="23"/>
    </location>
</feature>
<accession>A0A8H4R1I9</accession>
<name>A0A8H4R1I9_9AGAR</name>
<evidence type="ECO:0000313" key="3">
    <source>
        <dbReference type="Proteomes" id="UP000521872"/>
    </source>
</evidence>
<dbReference type="SUPFAM" id="SSF52047">
    <property type="entry name" value="RNI-like"/>
    <property type="match status" value="1"/>
</dbReference>
<gene>
    <name evidence="2" type="ORF">D9613_000297</name>
</gene>
<proteinExistence type="predicted"/>
<dbReference type="AlphaFoldDB" id="A0A8H4R1I9"/>
<sequence length="485" mass="55092">MAHIDNDGGGGSLDARHEDRPIFSTPPEVWSAIFELGKKIEEEEDVDNSYNTRNSMGTFQVAVPSTCRHFRDIAMASPGLWTSIQIDEFSAAAAAAHASAAAADWLVKCIRRSRSRSLDIRVDFAEGSMSDIDETQVAHELDIIIAEAHRWRSLSVAYDIERKANPLISRLFDAPASGLQHLSIHLGGAEELDGALVRRKVDLPQIFTNGTPNLKFVRLRGLALYIFRPALRTVVTLHLDQTVFLPFSYENFRGILICSPVLAHLSLYGNMIDTNVSPWPERSDIIKMPALLSLRLCAIQGEMYRGVLLGIETPSLESLTLESLQDSDLDALWDLKDGGRYRRLQHLQFSEFDFSIRTYRRMFDTFPEITSFSTPTISIVKSRLLDILRRGFPGEENYELWPNLRDLKFPYDHTEEEFDVIKGVLETRRLRGRPIRDFGLIFETEEMPEEVPPFFKPDEALSIWLGVPSWPIGSNWVDFDDDLFV</sequence>